<accession>A0A077AZY8</accession>
<gene>
    <name evidence="9" type="ORF">ID47_11820</name>
</gene>
<keyword evidence="2" id="KW-0813">Transport</keyword>
<dbReference type="SUPFAM" id="SSF82714">
    <property type="entry name" value="Multidrug efflux transporter AcrB TolC docking domain, DN and DC subdomains"/>
    <property type="match status" value="2"/>
</dbReference>
<dbReference type="Gene3D" id="3.30.70.1430">
    <property type="entry name" value="Multidrug efflux transporter AcrB pore domain"/>
    <property type="match status" value="2"/>
</dbReference>
<keyword evidence="3" id="KW-1003">Cell membrane</keyword>
<dbReference type="eggNOG" id="COG0841">
    <property type="taxonomic scope" value="Bacteria"/>
</dbReference>
<dbReference type="InterPro" id="IPR001036">
    <property type="entry name" value="Acrflvin-R"/>
</dbReference>
<feature type="transmembrane region" description="Helical" evidence="8">
    <location>
        <begin position="462"/>
        <end position="480"/>
    </location>
</feature>
<dbReference type="GO" id="GO:0005886">
    <property type="term" value="C:plasma membrane"/>
    <property type="evidence" value="ECO:0007669"/>
    <property type="project" value="UniProtKB-SubCell"/>
</dbReference>
<dbReference type="GO" id="GO:0042910">
    <property type="term" value="F:xenobiotic transmembrane transporter activity"/>
    <property type="evidence" value="ECO:0007669"/>
    <property type="project" value="TreeGrafter"/>
</dbReference>
<feature type="transmembrane region" description="Helical" evidence="8">
    <location>
        <begin position="12"/>
        <end position="32"/>
    </location>
</feature>
<dbReference type="OrthoDB" id="9806532at2"/>
<dbReference type="AlphaFoldDB" id="A0A077AZY8"/>
<comment type="subcellular location">
    <subcellularLocation>
        <location evidence="1">Cell inner membrane</location>
        <topology evidence="1">Multi-pass membrane protein</topology>
    </subcellularLocation>
</comment>
<keyword evidence="7 8" id="KW-0472">Membrane</keyword>
<feature type="transmembrane region" description="Helical" evidence="8">
    <location>
        <begin position="430"/>
        <end position="450"/>
    </location>
</feature>
<evidence type="ECO:0000256" key="3">
    <source>
        <dbReference type="ARBA" id="ARBA00022475"/>
    </source>
</evidence>
<evidence type="ECO:0000256" key="8">
    <source>
        <dbReference type="SAM" id="Phobius"/>
    </source>
</evidence>
<proteinExistence type="predicted"/>
<keyword evidence="10" id="KW-1185">Reference proteome</keyword>
<evidence type="ECO:0000313" key="9">
    <source>
        <dbReference type="EMBL" id="AIK97273.1"/>
    </source>
</evidence>
<dbReference type="PANTHER" id="PTHR32063">
    <property type="match status" value="1"/>
</dbReference>
<dbReference type="InterPro" id="IPR027463">
    <property type="entry name" value="AcrB_DN_DC_subdom"/>
</dbReference>
<evidence type="ECO:0000313" key="10">
    <source>
        <dbReference type="Proteomes" id="UP000028926"/>
    </source>
</evidence>
<dbReference type="Gene3D" id="3.30.70.1440">
    <property type="entry name" value="Multidrug efflux transporter AcrB pore domain"/>
    <property type="match status" value="1"/>
</dbReference>
<dbReference type="KEGG" id="paca:ID47_11820"/>
<dbReference type="Gene3D" id="3.30.70.1320">
    <property type="entry name" value="Multidrug efflux transporter AcrB pore domain like"/>
    <property type="match status" value="1"/>
</dbReference>
<keyword evidence="5 8" id="KW-0812">Transmembrane</keyword>
<keyword evidence="4" id="KW-0997">Cell inner membrane</keyword>
<dbReference type="STRING" id="91604.ID47_11820"/>
<dbReference type="SUPFAM" id="SSF82693">
    <property type="entry name" value="Multidrug efflux transporter AcrB pore domain, PN1, PN2, PC1 and PC2 subdomains"/>
    <property type="match status" value="3"/>
</dbReference>
<organism evidence="9 10">
    <name type="scientific">Candidatus Odyssella acanthamoebae</name>
    <dbReference type="NCBI Taxonomy" id="91604"/>
    <lineage>
        <taxon>Bacteria</taxon>
        <taxon>Pseudomonadati</taxon>
        <taxon>Pseudomonadota</taxon>
        <taxon>Alphaproteobacteria</taxon>
        <taxon>Holosporales</taxon>
        <taxon>Candidatus Paracaedibacteraceae</taxon>
        <taxon>Candidatus Odyssella</taxon>
    </lineage>
</organism>
<sequence length="1024" mass="113043">MSLSEVCIKRPVFSWVMTFILILLGVVGYSRLPLQHKPTVDYPYITIESHLNGAAPEVVEAQVTRVIEEAISGIEGIQHFESTSSPETSKISIEFAPNRRVDDAISDVRDRLSKIRNQLPHEMEDPTLTKSKTDDRPVMTIALTSDKTEPSELQDYAKNEIEKELESIDGVSNVEVVGGGLFKMRLKLDPVKMSGYGITVTEVIQAIRQQNIEKPAGKLVSKDREFLVTTVAGSETPEEFARLPIANKEGTLILLGDIGTAEMSTMDTKTKTYFNGKLGVSIGIYKQSTANPVEVARKLRAELPKIQDRLPEDMTLRIGSDTARFIEDALRRIQQTLFEAFIFVTLVVFAFLRSARASIIPLVTIPVSLISTFFVMYLLGFSINTLTLMAMVLAIGLVVDDAIVVLENIYRRIEEGDNPFSAAVKGMREITFAVIAMTLTLAAVYTPFALISGTIGKTFTEYAITLAVSVIISGFAALTLSPMMCSRLLGHGEGIFGSKQPQWWAIFKDKFRSDIWLDKAELAYKKQISQVLNKPQNILIVTAVFCALGVAAFFGLTREFFPYEDQGKIYIDGQSSPSSTLEFTDKYVKQIDDILAHVPEVIRRVVNIKNPTYDIVIELERSRTRTTQDVVADIRKRLEIIPGVSVKFGSMGGAAESNNTVQFVIAANKSIKEIKGYSEAMKDNLYSNVDLVQNILSNARPDTEEYKLTIRRNKASTLGVDPGAIADTVDALVRGRKAGTFKRENRLYDVMVEVMDEARQTPNDITNLFMKANDKKGTLVPIAELVEVNSAAGSSEIYRYNKYRAISMTSVLTRGTGLSDGISLVQNIRKEQLPKDVRLEFTGETRKYIEESQNILLIVGLALAFIYLVLAAQFESWVDPFIIILSVPLSIAGGLITLALVKDGTLNVYSQIGLVTLIGLITKHGILIVDFSNKSRDEGKEKLEAVIDACQMRLRPILMTTFAMVLGAVPLAIATGAGSESIRQIGFVIVGGMTFGTAFTLFVLPLVYMAISPNNRKVIPVVSD</sequence>
<dbReference type="Pfam" id="PF00873">
    <property type="entry name" value="ACR_tran"/>
    <property type="match status" value="1"/>
</dbReference>
<dbReference type="Gene3D" id="3.30.2090.10">
    <property type="entry name" value="Multidrug efflux transporter AcrB TolC docking domain, DN and DC subdomains"/>
    <property type="match status" value="2"/>
</dbReference>
<dbReference type="PANTHER" id="PTHR32063:SF28">
    <property type="entry name" value="BLR2861 PROTEIN"/>
    <property type="match status" value="1"/>
</dbReference>
<feature type="transmembrane region" description="Helical" evidence="8">
    <location>
        <begin position="985"/>
        <end position="1008"/>
    </location>
</feature>
<keyword evidence="6 8" id="KW-1133">Transmembrane helix</keyword>
<evidence type="ECO:0000256" key="2">
    <source>
        <dbReference type="ARBA" id="ARBA00022448"/>
    </source>
</evidence>
<dbReference type="SUPFAM" id="SSF82866">
    <property type="entry name" value="Multidrug efflux transporter AcrB transmembrane domain"/>
    <property type="match status" value="2"/>
</dbReference>
<feature type="transmembrane region" description="Helical" evidence="8">
    <location>
        <begin position="954"/>
        <end position="973"/>
    </location>
</feature>
<feature type="transmembrane region" description="Helical" evidence="8">
    <location>
        <begin position="881"/>
        <end position="900"/>
    </location>
</feature>
<feature type="transmembrane region" description="Helical" evidence="8">
    <location>
        <begin position="912"/>
        <end position="933"/>
    </location>
</feature>
<evidence type="ECO:0000256" key="5">
    <source>
        <dbReference type="ARBA" id="ARBA00022692"/>
    </source>
</evidence>
<dbReference type="Proteomes" id="UP000028926">
    <property type="component" value="Chromosome"/>
</dbReference>
<dbReference type="RefSeq" id="WP_038466640.1">
    <property type="nucleotide sequence ID" value="NZ_CP008941.1"/>
</dbReference>
<dbReference type="PRINTS" id="PR00702">
    <property type="entry name" value="ACRIFLAVINRP"/>
</dbReference>
<feature type="transmembrane region" description="Helical" evidence="8">
    <location>
        <begin position="333"/>
        <end position="352"/>
    </location>
</feature>
<evidence type="ECO:0008006" key="11">
    <source>
        <dbReference type="Google" id="ProtNLM"/>
    </source>
</evidence>
<evidence type="ECO:0000256" key="4">
    <source>
        <dbReference type="ARBA" id="ARBA00022519"/>
    </source>
</evidence>
<dbReference type="Gene3D" id="1.20.1640.10">
    <property type="entry name" value="Multidrug efflux transporter AcrB transmembrane domain"/>
    <property type="match status" value="2"/>
</dbReference>
<dbReference type="HOGENOM" id="CLU_002755_1_2_5"/>
<feature type="transmembrane region" description="Helical" evidence="8">
    <location>
        <begin position="359"/>
        <end position="380"/>
    </location>
</feature>
<evidence type="ECO:0000256" key="6">
    <source>
        <dbReference type="ARBA" id="ARBA00022989"/>
    </source>
</evidence>
<evidence type="ECO:0000256" key="7">
    <source>
        <dbReference type="ARBA" id="ARBA00023136"/>
    </source>
</evidence>
<dbReference type="FunFam" id="1.20.1640.10:FF:000001">
    <property type="entry name" value="Efflux pump membrane transporter"/>
    <property type="match status" value="1"/>
</dbReference>
<name>A0A077AZY8_9PROT</name>
<feature type="transmembrane region" description="Helical" evidence="8">
    <location>
        <begin position="538"/>
        <end position="556"/>
    </location>
</feature>
<feature type="transmembrane region" description="Helical" evidence="8">
    <location>
        <begin position="855"/>
        <end position="874"/>
    </location>
</feature>
<protein>
    <recommendedName>
        <fullName evidence="11">Multidrug transporter AcrB</fullName>
    </recommendedName>
</protein>
<reference evidence="9 10" key="1">
    <citation type="submission" date="2014-07" db="EMBL/GenBank/DDBJ databases">
        <title>Comparative genomic insights into amoeba endosymbionts belonging to the families of Holosporaceae and Candidatus Midichloriaceae within Rickettsiales.</title>
        <authorList>
            <person name="Wang Z."/>
            <person name="Wu M."/>
        </authorList>
    </citation>
    <scope>NUCLEOTIDE SEQUENCE [LARGE SCALE GENOMIC DNA]</scope>
    <source>
        <strain evidence="9">PRA3</strain>
    </source>
</reference>
<evidence type="ECO:0000256" key="1">
    <source>
        <dbReference type="ARBA" id="ARBA00004429"/>
    </source>
</evidence>
<dbReference type="EMBL" id="CP008941">
    <property type="protein sequence ID" value="AIK97273.1"/>
    <property type="molecule type" value="Genomic_DNA"/>
</dbReference>